<proteinExistence type="predicted"/>
<accession>A0ABN8PBH5</accession>
<organism evidence="2 3">
    <name type="scientific">Porites lobata</name>
    <dbReference type="NCBI Taxonomy" id="104759"/>
    <lineage>
        <taxon>Eukaryota</taxon>
        <taxon>Metazoa</taxon>
        <taxon>Cnidaria</taxon>
        <taxon>Anthozoa</taxon>
        <taxon>Hexacorallia</taxon>
        <taxon>Scleractinia</taxon>
        <taxon>Fungiina</taxon>
        <taxon>Poritidae</taxon>
        <taxon>Porites</taxon>
    </lineage>
</organism>
<feature type="non-terminal residue" evidence="2">
    <location>
        <position position="278"/>
    </location>
</feature>
<gene>
    <name evidence="2" type="ORF">PLOB_00041143</name>
</gene>
<dbReference type="Proteomes" id="UP001159405">
    <property type="component" value="Unassembled WGS sequence"/>
</dbReference>
<evidence type="ECO:0000259" key="1">
    <source>
        <dbReference type="PROSITE" id="PS50954"/>
    </source>
</evidence>
<feature type="domain" description="LEM" evidence="1">
    <location>
        <begin position="4"/>
        <end position="48"/>
    </location>
</feature>
<name>A0ABN8PBH5_9CNID</name>
<dbReference type="PROSITE" id="PS50954">
    <property type="entry name" value="LEM"/>
    <property type="match status" value="1"/>
</dbReference>
<evidence type="ECO:0000313" key="2">
    <source>
        <dbReference type="EMBL" id="CAH3140260.1"/>
    </source>
</evidence>
<reference evidence="2 3" key="1">
    <citation type="submission" date="2022-05" db="EMBL/GenBank/DDBJ databases">
        <authorList>
            <consortium name="Genoscope - CEA"/>
            <person name="William W."/>
        </authorList>
    </citation>
    <scope>NUCLEOTIDE SEQUENCE [LARGE SCALE GENOMIC DNA]</scope>
</reference>
<dbReference type="PANTHER" id="PTHR12349:SF4">
    <property type="entry name" value="ANKYRIN REPEAT AND LEM DOMAIN-CONTAINING PROTEIN 2"/>
    <property type="match status" value="1"/>
</dbReference>
<dbReference type="SMART" id="SM00540">
    <property type="entry name" value="LEM"/>
    <property type="match status" value="1"/>
</dbReference>
<dbReference type="InterPro" id="IPR037056">
    <property type="entry name" value="RNase_H1_N_sf"/>
</dbReference>
<dbReference type="CDD" id="cd12934">
    <property type="entry name" value="LEM"/>
    <property type="match status" value="1"/>
</dbReference>
<dbReference type="InterPro" id="IPR011015">
    <property type="entry name" value="LEM/LEM-like_dom_sf"/>
</dbReference>
<dbReference type="InterPro" id="IPR011320">
    <property type="entry name" value="RNase_H1_N"/>
</dbReference>
<dbReference type="Gene3D" id="3.40.970.10">
    <property type="entry name" value="Ribonuclease H1, N-terminal domain"/>
    <property type="match status" value="1"/>
</dbReference>
<dbReference type="Gene3D" id="1.10.720.40">
    <property type="match status" value="1"/>
</dbReference>
<keyword evidence="3" id="KW-1185">Reference proteome</keyword>
<dbReference type="Pfam" id="PF01693">
    <property type="entry name" value="Cauli_VI"/>
    <property type="match status" value="1"/>
</dbReference>
<dbReference type="PANTHER" id="PTHR12349">
    <property type="entry name" value="ANKYRIN REPEAT AND LEM DOMAIN-CONTAINING PROTEIN 2"/>
    <property type="match status" value="1"/>
</dbReference>
<comment type="caution">
    <text evidence="2">The sequence shown here is derived from an EMBL/GenBank/DDBJ whole genome shotgun (WGS) entry which is preliminary data.</text>
</comment>
<dbReference type="InterPro" id="IPR003887">
    <property type="entry name" value="LEM_dom"/>
</dbReference>
<sequence length="278" mass="31209">MAGKKDIQDLSDWELLNELKSSGLKVGPISPTTRRIYEKKLSKVRGYDVVDNTREDLNTRADVLADESTKLTNAVTDNCTARALESPAVFYGVCFDLVCSSSESGLPAPAVFISKEEALKTVKKFKGARFKGFKTRDEAECFSRSRSNEQETSLAVMNSLSASPADPVSKFKGPTPQELIKFRKIIEKGSRDEFLEMVLINPRYLIGPGDTPVILQEGFRYNALHVAVKNNRKEMCQVIIDTLESQSFWNILLNQESVVNNQRKQFVVDRYLNNPDKG</sequence>
<dbReference type="SUPFAM" id="SSF63451">
    <property type="entry name" value="LEM domain"/>
    <property type="match status" value="1"/>
</dbReference>
<protein>
    <recommendedName>
        <fullName evidence="1">LEM domain-containing protein</fullName>
    </recommendedName>
</protein>
<evidence type="ECO:0000313" key="3">
    <source>
        <dbReference type="Proteomes" id="UP001159405"/>
    </source>
</evidence>
<dbReference type="Pfam" id="PF03020">
    <property type="entry name" value="LEM"/>
    <property type="match status" value="1"/>
</dbReference>
<dbReference type="EMBL" id="CALNXK010000064">
    <property type="protein sequence ID" value="CAH3140260.1"/>
    <property type="molecule type" value="Genomic_DNA"/>
</dbReference>